<comment type="caution">
    <text evidence="2">The sequence shown here is derived from an EMBL/GenBank/DDBJ whole genome shotgun (WGS) entry which is preliminary data.</text>
</comment>
<evidence type="ECO:0000256" key="1">
    <source>
        <dbReference type="SAM" id="MobiDB-lite"/>
    </source>
</evidence>
<feature type="compositionally biased region" description="Basic residues" evidence="1">
    <location>
        <begin position="198"/>
        <end position="214"/>
    </location>
</feature>
<keyword evidence="3" id="KW-1185">Reference proteome</keyword>
<feature type="compositionally biased region" description="Low complexity" evidence="1">
    <location>
        <begin position="156"/>
        <end position="182"/>
    </location>
</feature>
<dbReference type="Proteomes" id="UP001189429">
    <property type="component" value="Unassembled WGS sequence"/>
</dbReference>
<reference evidence="2" key="1">
    <citation type="submission" date="2023-10" db="EMBL/GenBank/DDBJ databases">
        <authorList>
            <person name="Chen Y."/>
            <person name="Shah S."/>
            <person name="Dougan E. K."/>
            <person name="Thang M."/>
            <person name="Chan C."/>
        </authorList>
    </citation>
    <scope>NUCLEOTIDE SEQUENCE [LARGE SCALE GENOMIC DNA]</scope>
</reference>
<sequence length="222" mass="23287">MAPCMEGSTDGCSEGWRRLQPPEGAADGGSCQGRGRVPAHLAAQATRALPLAPRRQRGGPAAEVTSARRSLRSPSRGTRRPGRGRGGATPWSSGGGSSPPARRTVRRLESEAQCLERAEAAARQESRELSLRLRTLRGTAAAAPAADTVAEAARAMHAAGRSACAAEAALEESSAPPDAGTPPRRRRPPGRPAGAPPGRRRRPRAQPKGPRRSRLLTAAWRC</sequence>
<feature type="region of interest" description="Disordered" evidence="1">
    <location>
        <begin position="1"/>
        <end position="110"/>
    </location>
</feature>
<accession>A0ABN9RU85</accession>
<name>A0ABN9RU85_9DINO</name>
<evidence type="ECO:0000313" key="3">
    <source>
        <dbReference type="Proteomes" id="UP001189429"/>
    </source>
</evidence>
<dbReference type="EMBL" id="CAUYUJ010008111">
    <property type="protein sequence ID" value="CAK0822892.1"/>
    <property type="molecule type" value="Genomic_DNA"/>
</dbReference>
<feature type="compositionally biased region" description="Low complexity" evidence="1">
    <location>
        <begin position="88"/>
        <end position="102"/>
    </location>
</feature>
<proteinExistence type="predicted"/>
<protein>
    <submittedName>
        <fullName evidence="2">Uncharacterized protein</fullName>
    </submittedName>
</protein>
<feature type="region of interest" description="Disordered" evidence="1">
    <location>
        <begin position="156"/>
        <end position="222"/>
    </location>
</feature>
<organism evidence="2 3">
    <name type="scientific">Prorocentrum cordatum</name>
    <dbReference type="NCBI Taxonomy" id="2364126"/>
    <lineage>
        <taxon>Eukaryota</taxon>
        <taxon>Sar</taxon>
        <taxon>Alveolata</taxon>
        <taxon>Dinophyceae</taxon>
        <taxon>Prorocentrales</taxon>
        <taxon>Prorocentraceae</taxon>
        <taxon>Prorocentrum</taxon>
    </lineage>
</organism>
<evidence type="ECO:0000313" key="2">
    <source>
        <dbReference type="EMBL" id="CAK0822892.1"/>
    </source>
</evidence>
<gene>
    <name evidence="2" type="ORF">PCOR1329_LOCUS23792</name>
</gene>